<dbReference type="Gene3D" id="3.40.50.300">
    <property type="entry name" value="P-loop containing nucleotide triphosphate hydrolases"/>
    <property type="match status" value="1"/>
</dbReference>
<gene>
    <name evidence="4" type="primary">RBG1</name>
    <name evidence="4" type="ORF">Q9L58_009082</name>
</gene>
<dbReference type="PROSITE" id="PS00905">
    <property type="entry name" value="GTP1_OBG"/>
    <property type="match status" value="1"/>
</dbReference>
<protein>
    <submittedName>
        <fullName evidence="4">GTP-binding protein rbg1</fullName>
    </submittedName>
</protein>
<dbReference type="InterPro" id="IPR031167">
    <property type="entry name" value="G_OBG"/>
</dbReference>
<dbReference type="PROSITE" id="PS51710">
    <property type="entry name" value="G_OBG"/>
    <property type="match status" value="1"/>
</dbReference>
<dbReference type="NCBIfam" id="TIGR00231">
    <property type="entry name" value="small_GTP"/>
    <property type="match status" value="1"/>
</dbReference>
<comment type="caution">
    <text evidence="4">The sequence shown here is derived from an EMBL/GenBank/DDBJ whole genome shotgun (WGS) entry which is preliminary data.</text>
</comment>
<dbReference type="SUPFAM" id="SSF52540">
    <property type="entry name" value="P-loop containing nucleoside triphosphate hydrolases"/>
    <property type="match status" value="1"/>
</dbReference>
<evidence type="ECO:0000313" key="4">
    <source>
        <dbReference type="EMBL" id="KAL0632051.1"/>
    </source>
</evidence>
<dbReference type="PRINTS" id="PR00326">
    <property type="entry name" value="GTP1OBG"/>
</dbReference>
<keyword evidence="2" id="KW-0342">GTP-binding</keyword>
<evidence type="ECO:0000259" key="3">
    <source>
        <dbReference type="PROSITE" id="PS51710"/>
    </source>
</evidence>
<evidence type="ECO:0000313" key="5">
    <source>
        <dbReference type="Proteomes" id="UP001447188"/>
    </source>
</evidence>
<proteinExistence type="predicted"/>
<dbReference type="CDD" id="cd01896">
    <property type="entry name" value="DRG"/>
    <property type="match status" value="1"/>
</dbReference>
<reference evidence="4 5" key="1">
    <citation type="submission" date="2024-02" db="EMBL/GenBank/DDBJ databases">
        <title>Discinaceae phylogenomics.</title>
        <authorList>
            <person name="Dirks A.C."/>
            <person name="James T.Y."/>
        </authorList>
    </citation>
    <scope>NUCLEOTIDE SEQUENCE [LARGE SCALE GENOMIC DNA]</scope>
    <source>
        <strain evidence="4 5">ACD0624</strain>
    </source>
</reference>
<sequence>MAKTQKNKATSFHLGQLKAKLAKLRKELVAPTSGGGGAGGEVDILELNYGILMILAVGFDVARTGVASVYVPPSTALREDIGLRVVGDLLVLDLTYPPLITGAGLLRNPGFPSVGKSTLLNLLTGTHSEAADYEFTTLTTVPGCVMYNGAKIQMLDLPGIIQGAKDGKGRGRQVIAVAKTCNLIFIVLDVNKPLTDKKLIEQELEGFGIRVNKEPPNIVFRKKDKGGVSITSTIPLTHIDSDEIRAVMGEYKITSADIAFRCDATIDDLIDIIEEKSRRYIPVIYALNKIDAITIEELDILYRIPNSVPISSERVSQFAKPFICLRMLTACLKGWNVDELLEMM</sequence>
<accession>A0ABR3G8Y5</accession>
<dbReference type="InterPro" id="IPR045001">
    <property type="entry name" value="DRG"/>
</dbReference>
<dbReference type="InterPro" id="IPR027417">
    <property type="entry name" value="P-loop_NTPase"/>
</dbReference>
<dbReference type="PANTHER" id="PTHR43127">
    <property type="entry name" value="DEVELOPMENTALLY-REGULATED GTP-BINDING PROTEIN 2"/>
    <property type="match status" value="1"/>
</dbReference>
<keyword evidence="1" id="KW-0547">Nucleotide-binding</keyword>
<dbReference type="Pfam" id="PF16897">
    <property type="entry name" value="MMR_HSR1_Xtn"/>
    <property type="match status" value="1"/>
</dbReference>
<dbReference type="InterPro" id="IPR005225">
    <property type="entry name" value="Small_GTP-bd"/>
</dbReference>
<evidence type="ECO:0000256" key="1">
    <source>
        <dbReference type="ARBA" id="ARBA00022741"/>
    </source>
</evidence>
<dbReference type="Proteomes" id="UP001447188">
    <property type="component" value="Unassembled WGS sequence"/>
</dbReference>
<organism evidence="4 5">
    <name type="scientific">Discina gigas</name>
    <dbReference type="NCBI Taxonomy" id="1032678"/>
    <lineage>
        <taxon>Eukaryota</taxon>
        <taxon>Fungi</taxon>
        <taxon>Dikarya</taxon>
        <taxon>Ascomycota</taxon>
        <taxon>Pezizomycotina</taxon>
        <taxon>Pezizomycetes</taxon>
        <taxon>Pezizales</taxon>
        <taxon>Discinaceae</taxon>
        <taxon>Discina</taxon>
    </lineage>
</organism>
<dbReference type="Pfam" id="PF01926">
    <property type="entry name" value="MMR_HSR1"/>
    <property type="match status" value="1"/>
</dbReference>
<dbReference type="EMBL" id="JBBBZM010000191">
    <property type="protein sequence ID" value="KAL0632051.1"/>
    <property type="molecule type" value="Genomic_DNA"/>
</dbReference>
<feature type="domain" description="OBG-type G" evidence="3">
    <location>
        <begin position="104"/>
        <end position="344"/>
    </location>
</feature>
<evidence type="ECO:0000256" key="2">
    <source>
        <dbReference type="ARBA" id="ARBA00023134"/>
    </source>
</evidence>
<dbReference type="Gene3D" id="6.10.140.1070">
    <property type="match status" value="2"/>
</dbReference>
<dbReference type="InterPro" id="IPR031662">
    <property type="entry name" value="GTP-binding_2"/>
</dbReference>
<name>A0ABR3G8Y5_9PEZI</name>
<dbReference type="InterPro" id="IPR006073">
    <property type="entry name" value="GTP-bd"/>
</dbReference>
<keyword evidence="5" id="KW-1185">Reference proteome</keyword>
<dbReference type="InterPro" id="IPR006074">
    <property type="entry name" value="GTP1-OBG_CS"/>
</dbReference>